<organism evidence="1 2">
    <name type="scientific">Bombyx mori</name>
    <name type="common">Silk moth</name>
    <dbReference type="NCBI Taxonomy" id="7091"/>
    <lineage>
        <taxon>Eukaryota</taxon>
        <taxon>Metazoa</taxon>
        <taxon>Ecdysozoa</taxon>
        <taxon>Arthropoda</taxon>
        <taxon>Hexapoda</taxon>
        <taxon>Insecta</taxon>
        <taxon>Pterygota</taxon>
        <taxon>Neoptera</taxon>
        <taxon>Endopterygota</taxon>
        <taxon>Lepidoptera</taxon>
        <taxon>Glossata</taxon>
        <taxon>Ditrysia</taxon>
        <taxon>Bombycoidea</taxon>
        <taxon>Bombycidae</taxon>
        <taxon>Bombycinae</taxon>
        <taxon>Bombyx</taxon>
    </lineage>
</organism>
<dbReference type="InterPro" id="IPR008042">
    <property type="entry name" value="Retrotrans_Pao"/>
</dbReference>
<accession>A0A8R2QTF2</accession>
<protein>
    <recommendedName>
        <fullName evidence="3">Pao retrotransposon peptidase</fullName>
    </recommendedName>
</protein>
<dbReference type="GeneID" id="119628814"/>
<proteinExistence type="predicted"/>
<reference evidence="2" key="1">
    <citation type="journal article" date="2008" name="Insect Biochem. Mol. Biol.">
        <title>The genome of a lepidopteran model insect, the silkworm Bombyx mori.</title>
        <authorList>
            <consortium name="International Silkworm Genome Consortium"/>
        </authorList>
    </citation>
    <scope>NUCLEOTIDE SEQUENCE [LARGE SCALE GENOMIC DNA]</scope>
    <source>
        <strain evidence="2">p50T</strain>
    </source>
</reference>
<evidence type="ECO:0000313" key="2">
    <source>
        <dbReference type="Proteomes" id="UP000005204"/>
    </source>
</evidence>
<sequence>MSGESSAPEAIKRAQEVDSILQKGGFVLSKWSSNSAEFLKSIEPNKRTSRAQLDLKLDGNVQALGLIWNLGTDQFQYKVNLPARSSSITKRGILSDIQRLFDPLGWIAPSLILAKILIQRLWLEPIGWDDEINQSLLHDWLTIREDFEHVKEIGIPRWLNTVSTQMENIEVHGFSDASMKAYAAVAYIRVKREDGSVFTNLLAARARVAPLRTVSLPRLELCGALLLARLLKQIENAMRIPTSNIYAWTDSSIVLAWLSGDPHRWKTFVANRVVEIVENVNTPMVPCSFGRESCRHRVARHAAGGLETERVVVDRA</sequence>
<reference evidence="1" key="2">
    <citation type="submission" date="2022-06" db="UniProtKB">
        <authorList>
            <consortium name="EnsemblMetazoa"/>
        </authorList>
    </citation>
    <scope>IDENTIFICATION</scope>
    <source>
        <strain evidence="1">p50T (Dazao)</strain>
    </source>
</reference>
<dbReference type="Proteomes" id="UP000005204">
    <property type="component" value="Unassembled WGS sequence"/>
</dbReference>
<dbReference type="AlphaFoldDB" id="A0A8R2QTF2"/>
<name>A0A8R2QTF2_BOMMO</name>
<dbReference type="RefSeq" id="XP_037868491.1">
    <property type="nucleotide sequence ID" value="XM_038012563.1"/>
</dbReference>
<keyword evidence="2" id="KW-1185">Reference proteome</keyword>
<evidence type="ECO:0008006" key="3">
    <source>
        <dbReference type="Google" id="ProtNLM"/>
    </source>
</evidence>
<dbReference type="EnsemblMetazoa" id="XM_038012563.1">
    <property type="protein sequence ID" value="XP_037868491.1"/>
    <property type="gene ID" value="LOC119628814"/>
</dbReference>
<dbReference type="Pfam" id="PF05380">
    <property type="entry name" value="Peptidase_A17"/>
    <property type="match status" value="1"/>
</dbReference>
<dbReference type="KEGG" id="bmor:119628814"/>
<evidence type="ECO:0000313" key="1">
    <source>
        <dbReference type="EnsemblMetazoa" id="XP_037868491.1"/>
    </source>
</evidence>
<dbReference type="PANTHER" id="PTHR47331">
    <property type="entry name" value="PHD-TYPE DOMAIN-CONTAINING PROTEIN"/>
    <property type="match status" value="1"/>
</dbReference>